<accession>A0ABV4UU13</accession>
<dbReference type="Proteomes" id="UP001575652">
    <property type="component" value="Unassembled WGS sequence"/>
</dbReference>
<gene>
    <name evidence="1" type="ORF">ACETWP_13865</name>
</gene>
<protein>
    <submittedName>
        <fullName evidence="1">Uncharacterized protein</fullName>
    </submittedName>
</protein>
<keyword evidence="2" id="KW-1185">Reference proteome</keyword>
<evidence type="ECO:0000313" key="2">
    <source>
        <dbReference type="Proteomes" id="UP001575652"/>
    </source>
</evidence>
<organism evidence="1 2">
    <name type="scientific">Arthrobacter halodurans</name>
    <dbReference type="NCBI Taxonomy" id="516699"/>
    <lineage>
        <taxon>Bacteria</taxon>
        <taxon>Bacillati</taxon>
        <taxon>Actinomycetota</taxon>
        <taxon>Actinomycetes</taxon>
        <taxon>Micrococcales</taxon>
        <taxon>Micrococcaceae</taxon>
        <taxon>Arthrobacter</taxon>
    </lineage>
</organism>
<evidence type="ECO:0000313" key="1">
    <source>
        <dbReference type="EMBL" id="MFB0835673.1"/>
    </source>
</evidence>
<dbReference type="RefSeq" id="WP_373972850.1">
    <property type="nucleotide sequence ID" value="NZ_JBHDLJ010000013.1"/>
</dbReference>
<proteinExistence type="predicted"/>
<name>A0ABV4UU13_9MICC</name>
<comment type="caution">
    <text evidence="1">The sequence shown here is derived from an EMBL/GenBank/DDBJ whole genome shotgun (WGS) entry which is preliminary data.</text>
</comment>
<reference evidence="1 2" key="1">
    <citation type="submission" date="2024-09" db="EMBL/GenBank/DDBJ databases">
        <authorList>
            <person name="Salinas-Garcia M.A."/>
            <person name="Prieme A."/>
        </authorList>
    </citation>
    <scope>NUCLEOTIDE SEQUENCE [LARGE SCALE GENOMIC DNA]</scope>
    <source>
        <strain evidence="1 2">DSM 21081</strain>
    </source>
</reference>
<dbReference type="EMBL" id="JBHDLJ010000013">
    <property type="protein sequence ID" value="MFB0835673.1"/>
    <property type="molecule type" value="Genomic_DNA"/>
</dbReference>
<sequence>MNDAPPAGVLAAGAYRLRTATGSAYLLELATAGSFLTRLPAEYGRTGPWVRLVPSDLRRDGERLPVLEILQLTRGQGAVFVLDVRLDGVATLRTTSPVLELVRLGD</sequence>